<dbReference type="EMBL" id="PDJC01000001">
    <property type="protein sequence ID" value="PFG15921.1"/>
    <property type="molecule type" value="Genomic_DNA"/>
</dbReference>
<dbReference type="InterPro" id="IPR019490">
    <property type="entry name" value="Glu6P/Mann6P_isomerase_C"/>
</dbReference>
<organism evidence="4 5">
    <name type="scientific">Propionicimonas paludicola</name>
    <dbReference type="NCBI Taxonomy" id="185243"/>
    <lineage>
        <taxon>Bacteria</taxon>
        <taxon>Bacillati</taxon>
        <taxon>Actinomycetota</taxon>
        <taxon>Actinomycetes</taxon>
        <taxon>Propionibacteriales</taxon>
        <taxon>Nocardioidaceae</taxon>
        <taxon>Propionicimonas</taxon>
    </lineage>
</organism>
<dbReference type="GO" id="GO:1901135">
    <property type="term" value="P:carbohydrate derivative metabolic process"/>
    <property type="evidence" value="ECO:0007669"/>
    <property type="project" value="InterPro"/>
</dbReference>
<feature type="domain" description="Bifunctional glucose-6-phosphate/mannose-6-phosphate isomerase C-terminal" evidence="3">
    <location>
        <begin position="192"/>
        <end position="337"/>
    </location>
</feature>
<evidence type="ECO:0000256" key="2">
    <source>
        <dbReference type="ARBA" id="ARBA00023235"/>
    </source>
</evidence>
<dbReference type="OrthoDB" id="5241724at2"/>
<comment type="caution">
    <text evidence="4">The sequence shown here is derived from an EMBL/GenBank/DDBJ whole genome shotgun (WGS) entry which is preliminary data.</text>
</comment>
<dbReference type="Pfam" id="PF10432">
    <property type="entry name" value="bact-PGI_C"/>
    <property type="match status" value="1"/>
</dbReference>
<proteinExistence type="inferred from homology"/>
<dbReference type="GO" id="GO:0005975">
    <property type="term" value="P:carbohydrate metabolic process"/>
    <property type="evidence" value="ECO:0007669"/>
    <property type="project" value="InterPro"/>
</dbReference>
<protein>
    <submittedName>
        <fullName evidence="4">Phosphoglucose isomerase-like protein</fullName>
    </submittedName>
</protein>
<dbReference type="InterPro" id="IPR046348">
    <property type="entry name" value="SIS_dom_sf"/>
</dbReference>
<name>A0A2A9CNZ6_9ACTN</name>
<keyword evidence="2 4" id="KW-0413">Isomerase</keyword>
<accession>A0A2A9CNZ6</accession>
<dbReference type="Proteomes" id="UP000226079">
    <property type="component" value="Unassembled WGS sequence"/>
</dbReference>
<dbReference type="SUPFAM" id="SSF53697">
    <property type="entry name" value="SIS domain"/>
    <property type="match status" value="1"/>
</dbReference>
<evidence type="ECO:0000256" key="1">
    <source>
        <dbReference type="ARBA" id="ARBA00010523"/>
    </source>
</evidence>
<evidence type="ECO:0000259" key="3">
    <source>
        <dbReference type="Pfam" id="PF10432"/>
    </source>
</evidence>
<gene>
    <name evidence="4" type="ORF">ATK74_0442</name>
</gene>
<dbReference type="GO" id="GO:0004347">
    <property type="term" value="F:glucose-6-phosphate isomerase activity"/>
    <property type="evidence" value="ECO:0007669"/>
    <property type="project" value="InterPro"/>
</dbReference>
<keyword evidence="5" id="KW-1185">Reference proteome</keyword>
<reference evidence="4 5" key="1">
    <citation type="submission" date="2017-10" db="EMBL/GenBank/DDBJ databases">
        <title>Sequencing the genomes of 1000 actinobacteria strains.</title>
        <authorList>
            <person name="Klenk H.-P."/>
        </authorList>
    </citation>
    <scope>NUCLEOTIDE SEQUENCE [LARGE SCALE GENOMIC DNA]</scope>
    <source>
        <strain evidence="4 5">DSM 15597</strain>
    </source>
</reference>
<evidence type="ECO:0000313" key="4">
    <source>
        <dbReference type="EMBL" id="PFG15921.1"/>
    </source>
</evidence>
<dbReference type="RefSeq" id="WP_098459510.1">
    <property type="nucleotide sequence ID" value="NZ_PDJC01000001.1"/>
</dbReference>
<dbReference type="AlphaFoldDB" id="A0A2A9CNZ6"/>
<dbReference type="GO" id="GO:0004476">
    <property type="term" value="F:mannose-6-phosphate isomerase activity"/>
    <property type="evidence" value="ECO:0007669"/>
    <property type="project" value="InterPro"/>
</dbReference>
<dbReference type="GO" id="GO:0097367">
    <property type="term" value="F:carbohydrate derivative binding"/>
    <property type="evidence" value="ECO:0007669"/>
    <property type="project" value="InterPro"/>
</dbReference>
<evidence type="ECO:0000313" key="5">
    <source>
        <dbReference type="Proteomes" id="UP000226079"/>
    </source>
</evidence>
<comment type="similarity">
    <text evidence="1">Belongs to the PGI/PMI family.</text>
</comment>
<sequence length="338" mass="35280">MFTFDDSRLQDPDVLAAADGLLRPLAEAGARIRREDVAAQGPLNTLDGADRPRALIIFGPEARLVRSVLEPTCPVPLVAWPRLGLPGWVGPLDIVVVLGGGDRTSLAAAFEAVRRGCQLLVAAPAESALARESASKATTLLPTSTGDPLAAAVVALAGLNRLGLGPTVNPHGVAAAMDRVAETCAARLDATENPAKLVALELAEAQPLVWGGSVLAARASRRIAEALRAASGRIGLAADASALEPLLTTTPPRDPFADPFDEVASVCRPGLVLIDDDRDDELAAEERDRLTRIADAQDIKISRLSHTEGSVVERYATVLQQGLFAAAYLSIGLGTAPR</sequence>